<dbReference type="GO" id="GO:0003676">
    <property type="term" value="F:nucleic acid binding"/>
    <property type="evidence" value="ECO:0007669"/>
    <property type="project" value="InterPro"/>
</dbReference>
<reference evidence="8" key="1">
    <citation type="submission" date="2018-05" db="EMBL/GenBank/DDBJ databases">
        <authorList>
            <person name="Lanie J.A."/>
            <person name="Ng W.-L."/>
            <person name="Kazmierczak K.M."/>
            <person name="Andrzejewski T.M."/>
            <person name="Davidsen T.M."/>
            <person name="Wayne K.J."/>
            <person name="Tettelin H."/>
            <person name="Glass J.I."/>
            <person name="Rusch D."/>
            <person name="Podicherti R."/>
            <person name="Tsui H.-C.T."/>
            <person name="Winkler M.E."/>
        </authorList>
    </citation>
    <scope>NUCLEOTIDE SEQUENCE</scope>
</reference>
<dbReference type="CDD" id="cd02440">
    <property type="entry name" value="AdoMet_MTases"/>
    <property type="match status" value="1"/>
</dbReference>
<keyword evidence="3" id="KW-0808">Transferase</keyword>
<proteinExistence type="predicted"/>
<keyword evidence="2" id="KW-0489">Methyltransferase</keyword>
<dbReference type="GO" id="GO:0032259">
    <property type="term" value="P:methylation"/>
    <property type="evidence" value="ECO:0007669"/>
    <property type="project" value="UniProtKB-KW"/>
</dbReference>
<evidence type="ECO:0000259" key="6">
    <source>
        <dbReference type="Pfam" id="PF05175"/>
    </source>
</evidence>
<name>A0A382T9J9_9ZZZZ</name>
<evidence type="ECO:0000256" key="3">
    <source>
        <dbReference type="ARBA" id="ARBA00022679"/>
    </source>
</evidence>
<gene>
    <name evidence="8" type="ORF">METZ01_LOCUS371668</name>
</gene>
<dbReference type="PANTHER" id="PTHR18895">
    <property type="entry name" value="HEMK METHYLTRANSFERASE"/>
    <property type="match status" value="1"/>
</dbReference>
<evidence type="ECO:0000256" key="4">
    <source>
        <dbReference type="ARBA" id="ARBA00022691"/>
    </source>
</evidence>
<dbReference type="InterPro" id="IPR004556">
    <property type="entry name" value="HemK-like"/>
</dbReference>
<feature type="domain" description="Release factor glutamine methyltransferase N-terminal" evidence="7">
    <location>
        <begin position="18"/>
        <end position="87"/>
    </location>
</feature>
<dbReference type="InterPro" id="IPR007848">
    <property type="entry name" value="Small_mtfrase_dom"/>
</dbReference>
<comment type="catalytic activity">
    <reaction evidence="5">
        <text>L-glutaminyl-[peptide chain release factor] + S-adenosyl-L-methionine = N(5)-methyl-L-glutaminyl-[peptide chain release factor] + S-adenosyl-L-homocysteine + H(+)</text>
        <dbReference type="Rhea" id="RHEA:42896"/>
        <dbReference type="Rhea" id="RHEA-COMP:10271"/>
        <dbReference type="Rhea" id="RHEA-COMP:10272"/>
        <dbReference type="ChEBI" id="CHEBI:15378"/>
        <dbReference type="ChEBI" id="CHEBI:30011"/>
        <dbReference type="ChEBI" id="CHEBI:57856"/>
        <dbReference type="ChEBI" id="CHEBI:59789"/>
        <dbReference type="ChEBI" id="CHEBI:61891"/>
        <dbReference type="EC" id="2.1.1.297"/>
    </reaction>
</comment>
<dbReference type="InterPro" id="IPR050320">
    <property type="entry name" value="N5-glutamine_MTase"/>
</dbReference>
<evidence type="ECO:0000256" key="1">
    <source>
        <dbReference type="ARBA" id="ARBA00012771"/>
    </source>
</evidence>
<dbReference type="Gene3D" id="1.10.8.10">
    <property type="entry name" value="DNA helicase RuvA subunit, C-terminal domain"/>
    <property type="match status" value="1"/>
</dbReference>
<dbReference type="PROSITE" id="PS00092">
    <property type="entry name" value="N6_MTASE"/>
    <property type="match status" value="1"/>
</dbReference>
<dbReference type="Gene3D" id="3.40.50.150">
    <property type="entry name" value="Vaccinia Virus protein VP39"/>
    <property type="match status" value="1"/>
</dbReference>
<evidence type="ECO:0000259" key="7">
    <source>
        <dbReference type="Pfam" id="PF17827"/>
    </source>
</evidence>
<dbReference type="PANTHER" id="PTHR18895:SF74">
    <property type="entry name" value="MTRF1L RELEASE FACTOR GLUTAMINE METHYLTRANSFERASE"/>
    <property type="match status" value="1"/>
</dbReference>
<sequence>MAPVAVQNMEQSWNIEKVLNWTTLFFREHGMATPRLDAEILLSGILGMRRLDLYLRADRPLSETERGAYRELVLRRKEGEPVAYLTGEKEFWSLPLRVTPDVLIPRPETELLVETALRRIRIHRQEYPGTRLRVLDFGTGSGAVSLALASELEAMDLVALDLSGKALEVASDNARKHRNFIAFRKNRLLLVQGNAFEAFPDNGFFDFILANPPYIPSPELEGLSSEV</sequence>
<accession>A0A382T9J9</accession>
<feature type="non-terminal residue" evidence="8">
    <location>
        <position position="227"/>
    </location>
</feature>
<evidence type="ECO:0000313" key="8">
    <source>
        <dbReference type="EMBL" id="SVD18814.1"/>
    </source>
</evidence>
<dbReference type="EMBL" id="UINC01134957">
    <property type="protein sequence ID" value="SVD18814.1"/>
    <property type="molecule type" value="Genomic_DNA"/>
</dbReference>
<organism evidence="8">
    <name type="scientific">marine metagenome</name>
    <dbReference type="NCBI Taxonomy" id="408172"/>
    <lineage>
        <taxon>unclassified sequences</taxon>
        <taxon>metagenomes</taxon>
        <taxon>ecological metagenomes</taxon>
    </lineage>
</organism>
<dbReference type="SUPFAM" id="SSF53335">
    <property type="entry name" value="S-adenosyl-L-methionine-dependent methyltransferases"/>
    <property type="match status" value="1"/>
</dbReference>
<dbReference type="GO" id="GO:0102559">
    <property type="term" value="F:peptide chain release factor N(5)-glutamine methyltransferase activity"/>
    <property type="evidence" value="ECO:0007669"/>
    <property type="project" value="UniProtKB-EC"/>
</dbReference>
<keyword evidence="4" id="KW-0949">S-adenosyl-L-methionine</keyword>
<evidence type="ECO:0000256" key="2">
    <source>
        <dbReference type="ARBA" id="ARBA00022603"/>
    </source>
</evidence>
<dbReference type="AlphaFoldDB" id="A0A382T9J9"/>
<dbReference type="EC" id="2.1.1.297" evidence="1"/>
<dbReference type="Pfam" id="PF05175">
    <property type="entry name" value="MTS"/>
    <property type="match status" value="1"/>
</dbReference>
<dbReference type="InterPro" id="IPR002052">
    <property type="entry name" value="DNA_methylase_N6_adenine_CS"/>
</dbReference>
<dbReference type="InterPro" id="IPR029063">
    <property type="entry name" value="SAM-dependent_MTases_sf"/>
</dbReference>
<evidence type="ECO:0000256" key="5">
    <source>
        <dbReference type="ARBA" id="ARBA00048391"/>
    </source>
</evidence>
<dbReference type="Pfam" id="PF17827">
    <property type="entry name" value="PrmC_N"/>
    <property type="match status" value="1"/>
</dbReference>
<protein>
    <recommendedName>
        <fullName evidence="1">peptide chain release factor N(5)-glutamine methyltransferase</fullName>
        <ecNumber evidence="1">2.1.1.297</ecNumber>
    </recommendedName>
</protein>
<feature type="domain" description="Methyltransferase small" evidence="6">
    <location>
        <begin position="131"/>
        <end position="214"/>
    </location>
</feature>
<dbReference type="InterPro" id="IPR040758">
    <property type="entry name" value="PrmC_N"/>
</dbReference>
<dbReference type="NCBIfam" id="TIGR00536">
    <property type="entry name" value="hemK_fam"/>
    <property type="match status" value="1"/>
</dbReference>